<dbReference type="eggNOG" id="ENOG502RITP">
    <property type="taxonomic scope" value="Eukaryota"/>
</dbReference>
<gene>
    <name evidence="1" type="ordered locus">Cd36_83120</name>
    <name evidence="2" type="ORF">CD36_83120</name>
</gene>
<evidence type="ECO:0000313" key="3">
    <source>
        <dbReference type="Proteomes" id="UP000002605"/>
    </source>
</evidence>
<evidence type="ECO:0000313" key="1">
    <source>
        <dbReference type="CGD" id="CAL0000170941"/>
    </source>
</evidence>
<reference evidence="2 3" key="1">
    <citation type="journal article" date="2009" name="Genome Res.">
        <title>Comparative genomics of the fungal pathogens Candida dubliniensis and Candida albicans.</title>
        <authorList>
            <person name="Jackson A.P."/>
            <person name="Gamble J.A."/>
            <person name="Yeomans T."/>
            <person name="Moran G.P."/>
            <person name="Saunders D."/>
            <person name="Harris D."/>
            <person name="Aslett M."/>
            <person name="Barrell J.F."/>
            <person name="Butler G."/>
            <person name="Citiulo F."/>
            <person name="Coleman D.C."/>
            <person name="de Groot P.W.J."/>
            <person name="Goodwin T.J."/>
            <person name="Quail M.A."/>
            <person name="McQuillan J."/>
            <person name="Munro C.A."/>
            <person name="Pain A."/>
            <person name="Poulter R.T."/>
            <person name="Rajandream M.A."/>
            <person name="Renauld H."/>
            <person name="Spiering M.J."/>
            <person name="Tivey A."/>
            <person name="Gow N.A.R."/>
            <person name="Barrell B."/>
            <person name="Sullivan D.J."/>
            <person name="Berriman M."/>
        </authorList>
    </citation>
    <scope>NUCLEOTIDE SEQUENCE [LARGE SCALE GENOMIC DNA]</scope>
    <source>
        <strain evidence="3">CD36 / ATCC MYA-646 / CBS 7987 / NCPF 3949 / NRRL Y-17841</strain>
    </source>
</reference>
<dbReference type="CGD" id="CAL0000170941">
    <property type="gene designation" value="Cd36_83120"/>
</dbReference>
<dbReference type="KEGG" id="cdu:CD36_83120"/>
<evidence type="ECO:0000313" key="2">
    <source>
        <dbReference type="EMBL" id="CAX42831.1"/>
    </source>
</evidence>
<name>B9WDS5_CANDC</name>
<accession>B9WDS5</accession>
<dbReference type="GeneID" id="8046724"/>
<proteinExistence type="predicted"/>
<protein>
    <submittedName>
        <fullName evidence="2">Plasma membrane t-SNARE, putative</fullName>
    </submittedName>
</protein>
<dbReference type="Proteomes" id="UP000002605">
    <property type="component" value="Chromosome 3"/>
</dbReference>
<dbReference type="AlphaFoldDB" id="B9WDS5"/>
<keyword evidence="3" id="KW-1185">Reference proteome</keyword>
<dbReference type="EMBL" id="FM992690">
    <property type="protein sequence ID" value="CAX42831.1"/>
    <property type="molecule type" value="Genomic_DNA"/>
</dbReference>
<organism evidence="2 3">
    <name type="scientific">Candida dubliniensis (strain CD36 / ATCC MYA-646 / CBS 7987 / NCPF 3949 / NRRL Y-17841)</name>
    <name type="common">Yeast</name>
    <dbReference type="NCBI Taxonomy" id="573826"/>
    <lineage>
        <taxon>Eukaryota</taxon>
        <taxon>Fungi</taxon>
        <taxon>Dikarya</taxon>
        <taxon>Ascomycota</taxon>
        <taxon>Saccharomycotina</taxon>
        <taxon>Pichiomycetes</taxon>
        <taxon>Debaryomycetaceae</taxon>
        <taxon>Candida/Lodderomyces clade</taxon>
        <taxon>Candida</taxon>
    </lineage>
</organism>
<dbReference type="RefSeq" id="XP_002419242.1">
    <property type="nucleotide sequence ID" value="XM_002419197.1"/>
</dbReference>
<sequence length="205" mass="23558">MDKSYDDLSAISTLVSSLSQNLNDSEEYITQLQTLSKDLVSKDQYEQLSKESGDDLIKSNSVANGDDEMAIIRKLEEERLSLIMDIQREDFISSKLIELIDQNHEIIESVKEYLEARESIKEEKAASFKRQLEILVSDVVLPISAQLDANMTELSARMKTVARKLVRIQLRAKENPSLLMSENYLKEFNELVQCFYSLCKEYKTT</sequence>
<dbReference type="HOGENOM" id="CLU_089352_0_0_1"/>
<dbReference type="VEuPathDB" id="FungiDB:CD36_83120"/>
<dbReference type="OrthoDB" id="4080914at2759"/>